<dbReference type="PANTHER" id="PTHR45964:SF5">
    <property type="entry name" value="WSCD FAMILY MEMBER CG9164"/>
    <property type="match status" value="1"/>
</dbReference>
<organism evidence="7 8">
    <name type="scientific">Chaetomium globosum (strain ATCC 6205 / CBS 148.51 / DSM 1962 / NBRC 6347 / NRRL 1970)</name>
    <name type="common">Soil fungus</name>
    <dbReference type="NCBI Taxonomy" id="306901"/>
    <lineage>
        <taxon>Eukaryota</taxon>
        <taxon>Fungi</taxon>
        <taxon>Dikarya</taxon>
        <taxon>Ascomycota</taxon>
        <taxon>Pezizomycotina</taxon>
        <taxon>Sordariomycetes</taxon>
        <taxon>Sordariomycetidae</taxon>
        <taxon>Sordariales</taxon>
        <taxon>Chaetomiaceae</taxon>
        <taxon>Chaetomium</taxon>
    </lineage>
</organism>
<keyword evidence="1" id="KW-0677">Repeat</keyword>
<dbReference type="VEuPathDB" id="FungiDB:CHGG_02518"/>
<feature type="signal peptide" evidence="4">
    <location>
        <begin position="1"/>
        <end position="21"/>
    </location>
</feature>
<dbReference type="RefSeq" id="XP_001229034.1">
    <property type="nucleotide sequence ID" value="XM_001229033.1"/>
</dbReference>
<dbReference type="PANTHER" id="PTHR45964">
    <property type="entry name" value="WSCD FAMILY MEMBER CG9164"/>
    <property type="match status" value="1"/>
</dbReference>
<dbReference type="GO" id="GO:0004601">
    <property type="term" value="F:peroxidase activity"/>
    <property type="evidence" value="ECO:0007669"/>
    <property type="project" value="InterPro"/>
</dbReference>
<feature type="domain" description="Plant heme peroxidase family profile" evidence="5">
    <location>
        <begin position="124"/>
        <end position="204"/>
    </location>
</feature>
<accession>Q2HB86</accession>
<comment type="similarity">
    <text evidence="2">Belongs to the peroxidase family.</text>
</comment>
<dbReference type="FunFam" id="1.10.520.10:FF:000020">
    <property type="entry name" value="Peroxisomal ascorbate peroxidase"/>
    <property type="match status" value="1"/>
</dbReference>
<dbReference type="InterPro" id="IPR051589">
    <property type="entry name" value="Sialate-O-sulfotransferase"/>
</dbReference>
<feature type="domain" description="WSC" evidence="6">
    <location>
        <begin position="590"/>
        <end position="681"/>
    </location>
</feature>
<evidence type="ECO:0000313" key="7">
    <source>
        <dbReference type="EMBL" id="EAQ90583.1"/>
    </source>
</evidence>
<evidence type="ECO:0000256" key="1">
    <source>
        <dbReference type="ARBA" id="ARBA00022737"/>
    </source>
</evidence>
<dbReference type="eggNOG" id="KOG4157">
    <property type="taxonomic scope" value="Eukaryota"/>
</dbReference>
<dbReference type="GO" id="GO:0020037">
    <property type="term" value="F:heme binding"/>
    <property type="evidence" value="ECO:0007669"/>
    <property type="project" value="InterPro"/>
</dbReference>
<dbReference type="Pfam" id="PF01822">
    <property type="entry name" value="WSC"/>
    <property type="match status" value="4"/>
</dbReference>
<reference evidence="8" key="1">
    <citation type="journal article" date="2015" name="Genome Announc.">
        <title>Draft genome sequence of the cellulolytic fungus Chaetomium globosum.</title>
        <authorList>
            <person name="Cuomo C.A."/>
            <person name="Untereiner W.A."/>
            <person name="Ma L.-J."/>
            <person name="Grabherr M."/>
            <person name="Birren B.W."/>
        </authorList>
    </citation>
    <scope>NUCLEOTIDE SEQUENCE [LARGE SCALE GENOMIC DNA]</scope>
    <source>
        <strain evidence="8">ATCC 6205 / CBS 148.51 / DSM 1962 / NBRC 6347 / NRRL 1970</strain>
    </source>
</reference>
<feature type="region of interest" description="Disordered" evidence="3">
    <location>
        <begin position="549"/>
        <end position="580"/>
    </location>
</feature>
<sequence>MRTKAPVFASLLSLAAQTGKADPTWPATTDHMEEIIYQLQGVQGSLFNDIITPCNNEAAGPGRVTASEWLRVGFQSDMAPHNKYFGTGGVDGSLQFELNNGENTGPGHRTTLQFYANYLTSQSSLADLIAAGVYASVRSCGGPVVPLRLGRKDATSAGSAGVPQPQNSIVSFRQQFDRMGFTATEMIQLVACGHTLGSVHSTEFPQIVPESVGQVPFDTTNAQFDNKVATEYVAGNTKNALVVGASIAVGRNSDFKVYNSDGNATISTLTDATVFRNTCQAMLQKMIEVVPEGVTLTEPIAPYAVKPVDMQLTLNTGGTSFRLTGFIRVRTTEVPASSIENVVLTWKDRNGGNSCGSSATCSTTATLQGVSTGFDDTFGFFPIEATIPTAAGISSFTIVVNYDDGSSEEYDNNGNSYPMSDAIVLQKPQSCLLQGPGDLTVSALVRNDHKDLPVNLGVSYLTPRNTADGNPVPALNEATVEMVEGDCVGQYTFFSASLNIPGGLSFNSRISVTAGSGATAYTDDFNKASDLGGTCGTFTGGATCADVTTPPTPSSTSVPVSSSTSVPVTTTSSSSSTAAPTPAIKPTVGGYVFVDCWTEGTGARALGGAAFAYDEMTLESCMTNCTGFDYWATEYGRECYCGNSLHSSSTEAPVEECNMVCGGDPTEFCGAGNRLELYSTTATRTTSATPTPTGSLAVKPTVGDYTFVGCQTEATGSRALSGKDVYADDAMTLELCATYCAGYTYFGTEYGRECYCGNSLNSGSVSAPVTECNMVCGGDPYEYCGAGDRLELYRLSSVSTTGSPSSEVSLSQAATTTTSSAPTTTLSRTPTVSPYTHIGCWTEGTGARALGAKTYASGDGMTLENCAAFCAGYRYFGTEYAAECYCGNVLHASSTNASLADCAMPCSGNPAQYCGGPDRLELYENDAAPTTTTTTNPDPPAPTPTQPTTISAVEGEGEGNQWEFHGCVTEAMGVRALGAAALASDELTLEACAEFCAAYQFFGAEYGRECYCGDQLAETAADAPATECSMACAGDVGVLCGSGNRLSVYAKVV</sequence>
<dbReference type="GeneID" id="4389266"/>
<dbReference type="SMART" id="SM00321">
    <property type="entry name" value="WSC"/>
    <property type="match status" value="4"/>
</dbReference>
<dbReference type="PROSITE" id="PS50873">
    <property type="entry name" value="PEROXIDASE_4"/>
    <property type="match status" value="1"/>
</dbReference>
<evidence type="ECO:0000256" key="3">
    <source>
        <dbReference type="SAM" id="MobiDB-lite"/>
    </source>
</evidence>
<feature type="chain" id="PRO_5004209159" evidence="4">
    <location>
        <begin position="22"/>
        <end position="1053"/>
    </location>
</feature>
<dbReference type="HOGENOM" id="CLU_004824_1_0_1"/>
<dbReference type="AlphaFoldDB" id="Q2HB86"/>
<keyword evidence="4" id="KW-0732">Signal</keyword>
<dbReference type="OMA" id="HDMSTAN"/>
<dbReference type="Pfam" id="PF00141">
    <property type="entry name" value="peroxidase"/>
    <property type="match status" value="1"/>
</dbReference>
<evidence type="ECO:0000313" key="8">
    <source>
        <dbReference type="Proteomes" id="UP000001056"/>
    </source>
</evidence>
<dbReference type="InterPro" id="IPR010255">
    <property type="entry name" value="Haem_peroxidase_sf"/>
</dbReference>
<dbReference type="GO" id="GO:0006979">
    <property type="term" value="P:response to oxidative stress"/>
    <property type="evidence" value="ECO:0007669"/>
    <property type="project" value="InterPro"/>
</dbReference>
<dbReference type="SUPFAM" id="SSF48113">
    <property type="entry name" value="Heme-dependent peroxidases"/>
    <property type="match status" value="1"/>
</dbReference>
<dbReference type="InParanoid" id="Q2HB86"/>
<dbReference type="PeroxiBase" id="5357">
    <property type="entry name" value="CgAPx-CcP02"/>
</dbReference>
<dbReference type="PROSITE" id="PS51212">
    <property type="entry name" value="WSC"/>
    <property type="match status" value="4"/>
</dbReference>
<proteinExistence type="inferred from homology"/>
<evidence type="ECO:0000259" key="6">
    <source>
        <dbReference type="PROSITE" id="PS51212"/>
    </source>
</evidence>
<dbReference type="EMBL" id="CH408030">
    <property type="protein sequence ID" value="EAQ90583.1"/>
    <property type="molecule type" value="Genomic_DNA"/>
</dbReference>
<dbReference type="InterPro" id="IPR002889">
    <property type="entry name" value="WSC_carb-bd"/>
</dbReference>
<feature type="domain" description="WSC" evidence="6">
    <location>
        <begin position="834"/>
        <end position="926"/>
    </location>
</feature>
<dbReference type="Proteomes" id="UP000001056">
    <property type="component" value="Unassembled WGS sequence"/>
</dbReference>
<evidence type="ECO:0000259" key="5">
    <source>
        <dbReference type="PROSITE" id="PS50873"/>
    </source>
</evidence>
<protein>
    <submittedName>
        <fullName evidence="7">Uncharacterized protein</fullName>
    </submittedName>
</protein>
<dbReference type="OrthoDB" id="5985073at2759"/>
<dbReference type="Gene3D" id="1.10.420.10">
    <property type="entry name" value="Peroxidase, domain 2"/>
    <property type="match status" value="1"/>
</dbReference>
<evidence type="ECO:0000256" key="2">
    <source>
        <dbReference type="RuleBase" id="RU004241"/>
    </source>
</evidence>
<feature type="domain" description="WSC" evidence="6">
    <location>
        <begin position="704"/>
        <end position="796"/>
    </location>
</feature>
<feature type="region of interest" description="Disordered" evidence="3">
    <location>
        <begin position="802"/>
        <end position="828"/>
    </location>
</feature>
<name>Q2HB86_CHAGB</name>
<keyword evidence="8" id="KW-1185">Reference proteome</keyword>
<dbReference type="Gene3D" id="1.10.520.10">
    <property type="match status" value="1"/>
</dbReference>
<evidence type="ECO:0000256" key="4">
    <source>
        <dbReference type="SAM" id="SignalP"/>
    </source>
</evidence>
<gene>
    <name evidence="7" type="ORF">CHGG_02518</name>
</gene>
<dbReference type="InterPro" id="IPR002016">
    <property type="entry name" value="Haem_peroxidase"/>
</dbReference>
<feature type="domain" description="WSC" evidence="6">
    <location>
        <begin position="961"/>
        <end position="1052"/>
    </location>
</feature>